<dbReference type="EMBL" id="OU893346">
    <property type="protein sequence ID" value="CAG9786442.1"/>
    <property type="molecule type" value="Genomic_DNA"/>
</dbReference>
<dbReference type="CDD" id="cd00037">
    <property type="entry name" value="CLECT"/>
    <property type="match status" value="1"/>
</dbReference>
<keyword evidence="1" id="KW-0430">Lectin</keyword>
<keyword evidence="3" id="KW-0732">Signal</keyword>
<dbReference type="Pfam" id="PF00059">
    <property type="entry name" value="Lectin_C"/>
    <property type="match status" value="1"/>
</dbReference>
<organism evidence="5 6">
    <name type="scientific">Diatraea saccharalis</name>
    <name type="common">sugarcane borer</name>
    <dbReference type="NCBI Taxonomy" id="40085"/>
    <lineage>
        <taxon>Eukaryota</taxon>
        <taxon>Metazoa</taxon>
        <taxon>Ecdysozoa</taxon>
        <taxon>Arthropoda</taxon>
        <taxon>Hexapoda</taxon>
        <taxon>Insecta</taxon>
        <taxon>Pterygota</taxon>
        <taxon>Neoptera</taxon>
        <taxon>Endopterygota</taxon>
        <taxon>Lepidoptera</taxon>
        <taxon>Glossata</taxon>
        <taxon>Ditrysia</taxon>
        <taxon>Pyraloidea</taxon>
        <taxon>Crambidae</taxon>
        <taxon>Crambinae</taxon>
        <taxon>Diatraea</taxon>
    </lineage>
</organism>
<evidence type="ECO:0000259" key="4">
    <source>
        <dbReference type="SMART" id="SM00034"/>
    </source>
</evidence>
<reference evidence="5" key="1">
    <citation type="submission" date="2021-12" db="EMBL/GenBank/DDBJ databases">
        <authorList>
            <person name="King R."/>
        </authorList>
    </citation>
    <scope>NUCLEOTIDE SEQUENCE</scope>
</reference>
<reference evidence="5" key="2">
    <citation type="submission" date="2022-10" db="EMBL/GenBank/DDBJ databases">
        <authorList>
            <consortium name="ENA_rothamsted_submissions"/>
            <consortium name="culmorum"/>
            <person name="King R."/>
        </authorList>
    </citation>
    <scope>NUCLEOTIDE SEQUENCE</scope>
</reference>
<evidence type="ECO:0000313" key="6">
    <source>
        <dbReference type="Proteomes" id="UP001153714"/>
    </source>
</evidence>
<evidence type="ECO:0000256" key="3">
    <source>
        <dbReference type="SAM" id="SignalP"/>
    </source>
</evidence>
<feature type="chain" id="PRO_5040127729" description="C-type lectin domain-containing protein" evidence="3">
    <location>
        <begin position="20"/>
        <end position="279"/>
    </location>
</feature>
<keyword evidence="2" id="KW-1015">Disulfide bond</keyword>
<dbReference type="GO" id="GO:0030246">
    <property type="term" value="F:carbohydrate binding"/>
    <property type="evidence" value="ECO:0007669"/>
    <property type="project" value="UniProtKB-KW"/>
</dbReference>
<dbReference type="SMART" id="SM00034">
    <property type="entry name" value="CLECT"/>
    <property type="match status" value="2"/>
</dbReference>
<evidence type="ECO:0000256" key="1">
    <source>
        <dbReference type="ARBA" id="ARBA00022734"/>
    </source>
</evidence>
<dbReference type="Gene3D" id="3.10.100.10">
    <property type="entry name" value="Mannose-Binding Protein A, subunit A"/>
    <property type="match status" value="2"/>
</dbReference>
<dbReference type="Proteomes" id="UP001153714">
    <property type="component" value="Chromosome 15"/>
</dbReference>
<proteinExistence type="predicted"/>
<feature type="signal peptide" evidence="3">
    <location>
        <begin position="1"/>
        <end position="19"/>
    </location>
</feature>
<dbReference type="PROSITE" id="PS00615">
    <property type="entry name" value="C_TYPE_LECTIN_1"/>
    <property type="match status" value="2"/>
</dbReference>
<gene>
    <name evidence="5" type="ORF">DIATSA_LOCUS4393</name>
</gene>
<name>A0A9N9WBL7_9NEOP</name>
<feature type="domain" description="C-type lectin" evidence="4">
    <location>
        <begin position="152"/>
        <end position="273"/>
    </location>
</feature>
<accession>A0A9N9WBL7</accession>
<dbReference type="InterPro" id="IPR051663">
    <property type="entry name" value="CLec_Tetranectin-domain"/>
</dbReference>
<dbReference type="InterPro" id="IPR016186">
    <property type="entry name" value="C-type_lectin-like/link_sf"/>
</dbReference>
<dbReference type="InterPro" id="IPR001304">
    <property type="entry name" value="C-type_lectin-like"/>
</dbReference>
<keyword evidence="6" id="KW-1185">Reference proteome</keyword>
<dbReference type="PANTHER" id="PTHR22799:SF6">
    <property type="entry name" value="C-TYPE LECTIN DOMAIN FAMILY 4 MEMBER M-LIKE"/>
    <property type="match status" value="1"/>
</dbReference>
<dbReference type="AlphaFoldDB" id="A0A9N9WBL7"/>
<evidence type="ECO:0000313" key="5">
    <source>
        <dbReference type="EMBL" id="CAG9786442.1"/>
    </source>
</evidence>
<dbReference type="OrthoDB" id="7357196at2759"/>
<protein>
    <recommendedName>
        <fullName evidence="4">C-type lectin domain-containing protein</fullName>
    </recommendedName>
</protein>
<dbReference type="PANTHER" id="PTHR22799">
    <property type="entry name" value="TETRANECTIN-RELATED"/>
    <property type="match status" value="1"/>
</dbReference>
<evidence type="ECO:0000256" key="2">
    <source>
        <dbReference type="ARBA" id="ARBA00023157"/>
    </source>
</evidence>
<dbReference type="SUPFAM" id="SSF56436">
    <property type="entry name" value="C-type lectin-like"/>
    <property type="match status" value="2"/>
</dbReference>
<dbReference type="InterPro" id="IPR018378">
    <property type="entry name" value="C-type_lectin_CS"/>
</dbReference>
<dbReference type="InterPro" id="IPR016187">
    <property type="entry name" value="CTDL_fold"/>
</dbReference>
<sequence>MRFANIFFLTVSWMTLADCKQYRFDYEYKKEAGGWLKYHPVPATFTDAFLRCHAEGSVVASPLNENLQRAMVDLFKGRSDTCGIFTGIHATLSKGDFSSIEGVPLSNIPIEWAPNEPDNYGNNEDCIIMVNNGTLADVRCNDTFPYICYNKKTAGPVLSPCGTMDPEGGHLAIINSAVEVQVIKDLFSKYPSGKIISRFKDLASIGYYDWGEHGVWYTVHGQSLVEAGYSTFSSGQPDNNTNYDNGSFCGGVYRTGLLDDVWCSGALMPFICEKESSSL</sequence>
<feature type="domain" description="C-type lectin" evidence="4">
    <location>
        <begin position="19"/>
        <end position="149"/>
    </location>
</feature>